<organism evidence="1 2">
    <name type="scientific">Vitrella brassicaformis (strain CCMP3155)</name>
    <dbReference type="NCBI Taxonomy" id="1169540"/>
    <lineage>
        <taxon>Eukaryota</taxon>
        <taxon>Sar</taxon>
        <taxon>Alveolata</taxon>
        <taxon>Colpodellida</taxon>
        <taxon>Vitrellaceae</taxon>
        <taxon>Vitrella</taxon>
    </lineage>
</organism>
<evidence type="ECO:0000313" key="1">
    <source>
        <dbReference type="EMBL" id="CEM27576.1"/>
    </source>
</evidence>
<dbReference type="EMBL" id="CDMY01000635">
    <property type="protein sequence ID" value="CEM27576.1"/>
    <property type="molecule type" value="Genomic_DNA"/>
</dbReference>
<proteinExistence type="predicted"/>
<name>A0A0G4GEI7_VITBC</name>
<gene>
    <name evidence="1" type="ORF">Vbra_17535</name>
</gene>
<keyword evidence="2" id="KW-1185">Reference proteome</keyword>
<dbReference type="Proteomes" id="UP000041254">
    <property type="component" value="Unassembled WGS sequence"/>
</dbReference>
<dbReference type="AlphaFoldDB" id="A0A0G4GEI7"/>
<dbReference type="VEuPathDB" id="CryptoDB:Vbra_17535"/>
<reference evidence="1 2" key="1">
    <citation type="submission" date="2014-11" db="EMBL/GenBank/DDBJ databases">
        <authorList>
            <person name="Zhu J."/>
            <person name="Qi W."/>
            <person name="Song R."/>
        </authorList>
    </citation>
    <scope>NUCLEOTIDE SEQUENCE [LARGE SCALE GENOMIC DNA]</scope>
</reference>
<accession>A0A0G4GEI7</accession>
<sequence>MQDMTTALEKLIINIQLRKAMLDSLSKTRDEVLRCSRIALGNVNKFIQKITDTNKIKLLEPCGEPCACHTACLVEKSVIMDPLTKTLQQLGLVPGGGAGATGGAGGAGAGGAGGNETSQFNVEGTFIQRTLKRLV</sequence>
<evidence type="ECO:0000313" key="2">
    <source>
        <dbReference type="Proteomes" id="UP000041254"/>
    </source>
</evidence>
<dbReference type="InParanoid" id="A0A0G4GEI7"/>
<protein>
    <submittedName>
        <fullName evidence="1">Uncharacterized protein</fullName>
    </submittedName>
</protein>